<protein>
    <submittedName>
        <fullName evidence="2">Uncharacterized protein</fullName>
    </submittedName>
</protein>
<organism evidence="1 2">
    <name type="scientific">Panagrolaimus sp. JU765</name>
    <dbReference type="NCBI Taxonomy" id="591449"/>
    <lineage>
        <taxon>Eukaryota</taxon>
        <taxon>Metazoa</taxon>
        <taxon>Ecdysozoa</taxon>
        <taxon>Nematoda</taxon>
        <taxon>Chromadorea</taxon>
        <taxon>Rhabditida</taxon>
        <taxon>Tylenchina</taxon>
        <taxon>Panagrolaimomorpha</taxon>
        <taxon>Panagrolaimoidea</taxon>
        <taxon>Panagrolaimidae</taxon>
        <taxon>Panagrolaimus</taxon>
    </lineage>
</organism>
<dbReference type="WBParaSite" id="JU765_v2.g1106.t1">
    <property type="protein sequence ID" value="JU765_v2.g1106.t1"/>
    <property type="gene ID" value="JU765_v2.g1106"/>
</dbReference>
<dbReference type="Proteomes" id="UP000887576">
    <property type="component" value="Unplaced"/>
</dbReference>
<name>A0AC34PXW3_9BILA</name>
<evidence type="ECO:0000313" key="1">
    <source>
        <dbReference type="Proteomes" id="UP000887576"/>
    </source>
</evidence>
<reference evidence="2" key="1">
    <citation type="submission" date="2022-11" db="UniProtKB">
        <authorList>
            <consortium name="WormBaseParasite"/>
        </authorList>
    </citation>
    <scope>IDENTIFICATION</scope>
</reference>
<proteinExistence type="predicted"/>
<sequence length="143" mass="16080">MSSAHSYFVPSSDVVTSIVIPTIIFCIGMVVAMIIGINKCKQWELDKIVEMRRTRRVIQRITARLREKNFKTIERARNMRKRSAAVKSRPKDLGSGIPAPPIYSKASGIGCGESPPPTYEDALLEQLYQECLPPKRRKSGSKM</sequence>
<evidence type="ECO:0000313" key="2">
    <source>
        <dbReference type="WBParaSite" id="JU765_v2.g1106.t1"/>
    </source>
</evidence>
<accession>A0AC34PXW3</accession>